<dbReference type="EMBL" id="CP039340">
    <property type="protein sequence ID" value="QCX51543.1"/>
    <property type="molecule type" value="Genomic_DNA"/>
</dbReference>
<gene>
    <name evidence="2" type="ORF">E7Z57_21165</name>
</gene>
<dbReference type="AlphaFoldDB" id="A0AA92IG56"/>
<sequence length="146" mass="16545">MSSKQNTKRNPMPFSACSTRWSMHSDIPRHAFECRPALRSPRHGIKMHAMRRHAARFSAAGEVDLTGGHTVAPRGMATLHIQLMLTGFPARRQRCTTAPVRHRRDHGPLSQSRPVRQRHRRQGLGYPRWIIGCPFACEPSRLLAAP</sequence>
<feature type="region of interest" description="Disordered" evidence="1">
    <location>
        <begin position="97"/>
        <end position="120"/>
    </location>
</feature>
<organism evidence="2 3">
    <name type="scientific">Ralstonia solanacearum</name>
    <name type="common">Pseudomonas solanacearum</name>
    <dbReference type="NCBI Taxonomy" id="305"/>
    <lineage>
        <taxon>Bacteria</taxon>
        <taxon>Pseudomonadati</taxon>
        <taxon>Pseudomonadota</taxon>
        <taxon>Betaproteobacteria</taxon>
        <taxon>Burkholderiales</taxon>
        <taxon>Burkholderiaceae</taxon>
        <taxon>Ralstonia</taxon>
        <taxon>Ralstonia solanacearum species complex</taxon>
    </lineage>
</organism>
<reference evidence="2 3" key="1">
    <citation type="submission" date="2019-04" db="EMBL/GenBank/DDBJ databases">
        <title>Complete Genome of UW386 and Higher Quality Genome of UW700.</title>
        <authorList>
            <person name="Jacobs J."/>
            <person name="Perez A."/>
            <person name="Steidl O."/>
            <person name="Allen C."/>
        </authorList>
    </citation>
    <scope>NUCLEOTIDE SEQUENCE [LARGE SCALE GENOMIC DNA]</scope>
    <source>
        <strain evidence="2 3">UW386</strain>
        <plasmid evidence="3">puw386</plasmid>
    </source>
</reference>
<protein>
    <submittedName>
        <fullName evidence="2">Uncharacterized protein</fullName>
    </submittedName>
</protein>
<evidence type="ECO:0000256" key="1">
    <source>
        <dbReference type="SAM" id="MobiDB-lite"/>
    </source>
</evidence>
<evidence type="ECO:0000313" key="2">
    <source>
        <dbReference type="EMBL" id="QCX51543.1"/>
    </source>
</evidence>
<proteinExistence type="predicted"/>
<dbReference type="Proteomes" id="UP000310553">
    <property type="component" value="Plasmid pUW386"/>
</dbReference>
<evidence type="ECO:0000313" key="3">
    <source>
        <dbReference type="Proteomes" id="UP000310553"/>
    </source>
</evidence>
<geneLocation type="plasmid" evidence="3">
    <name>puw386</name>
</geneLocation>
<name>A0AA92IG56_RALSL</name>
<keyword evidence="2" id="KW-0614">Plasmid</keyword>
<accession>A0AA92IG56</accession>